<dbReference type="RefSeq" id="WP_226987224.1">
    <property type="nucleotide sequence ID" value="NZ_CP007174.1"/>
</dbReference>
<dbReference type="Proteomes" id="UP000028194">
    <property type="component" value="Chromosome"/>
</dbReference>
<dbReference type="GeneID" id="41597351"/>
<organism evidence="2 3">
    <name type="scientific">Candidatus Nitrososphaera evergladensis SR1</name>
    <dbReference type="NCBI Taxonomy" id="1459636"/>
    <lineage>
        <taxon>Archaea</taxon>
        <taxon>Nitrososphaerota</taxon>
        <taxon>Nitrososphaeria</taxon>
        <taxon>Nitrososphaerales</taxon>
        <taxon>Nitrososphaeraceae</taxon>
        <taxon>Nitrososphaera</taxon>
    </lineage>
</organism>
<dbReference type="GO" id="GO:0016787">
    <property type="term" value="F:hydrolase activity"/>
    <property type="evidence" value="ECO:0007669"/>
    <property type="project" value="UniProtKB-KW"/>
</dbReference>
<accession>A0A075MWI3</accession>
<dbReference type="PRINTS" id="PR00111">
    <property type="entry name" value="ABHYDROLASE"/>
</dbReference>
<dbReference type="PANTHER" id="PTHR46438:SF11">
    <property type="entry name" value="LIPASE-RELATED"/>
    <property type="match status" value="1"/>
</dbReference>
<dbReference type="AlphaFoldDB" id="A0A075MWI3"/>
<evidence type="ECO:0000259" key="1">
    <source>
        <dbReference type="Pfam" id="PF00561"/>
    </source>
</evidence>
<evidence type="ECO:0000313" key="3">
    <source>
        <dbReference type="Proteomes" id="UP000028194"/>
    </source>
</evidence>
<keyword evidence="2" id="KW-0012">Acyltransferase</keyword>
<evidence type="ECO:0000313" key="2">
    <source>
        <dbReference type="EMBL" id="AIF83634.1"/>
    </source>
</evidence>
<sequence>MPQRMTKVNGHTTRYLDYGSPVKGAKDLVLLHGLGASSERWLLVAPTLSKYFRVIVPDVVGFGYSDKPTVEYTMDFFIDFFDGFLQNLGIEKPHLVGSSFGGHLAAEYAIRNKRRIDKMALVSPAGAMRTSTPILDQYIMAALYPTFENALKAFSDMAHDPSIVTEEMVVDFVKRMNLPNAKYAFMSTLLGMRYSLPLRGRLSSVIAPTLIMWGDEDRMIPVQYAKDFREVPNSELVVIKDCGHTPYVEKPMTFNRIILKFLAGKEELVP</sequence>
<dbReference type="GO" id="GO:0016746">
    <property type="term" value="F:acyltransferase activity"/>
    <property type="evidence" value="ECO:0007669"/>
    <property type="project" value="UniProtKB-KW"/>
</dbReference>
<dbReference type="InterPro" id="IPR000073">
    <property type="entry name" value="AB_hydrolase_1"/>
</dbReference>
<dbReference type="Pfam" id="PF00561">
    <property type="entry name" value="Abhydrolase_1"/>
    <property type="match status" value="1"/>
</dbReference>
<dbReference type="EMBL" id="CP007174">
    <property type="protein sequence ID" value="AIF83634.1"/>
    <property type="molecule type" value="Genomic_DNA"/>
</dbReference>
<keyword evidence="3" id="KW-1185">Reference proteome</keyword>
<feature type="domain" description="AB hydrolase-1" evidence="1">
    <location>
        <begin position="28"/>
        <end position="251"/>
    </location>
</feature>
<dbReference type="InterPro" id="IPR029058">
    <property type="entry name" value="AB_hydrolase_fold"/>
</dbReference>
<dbReference type="Gene3D" id="3.40.50.1820">
    <property type="entry name" value="alpha/beta hydrolase"/>
    <property type="match status" value="1"/>
</dbReference>
<dbReference type="STRING" id="1459636.NTE_01571"/>
<gene>
    <name evidence="2" type="ORF">NTE_01571</name>
</gene>
<dbReference type="PANTHER" id="PTHR46438">
    <property type="entry name" value="ALPHA/BETA-HYDROLASES SUPERFAMILY PROTEIN"/>
    <property type="match status" value="1"/>
</dbReference>
<reference evidence="2 3" key="1">
    <citation type="journal article" date="2014" name="PLoS ONE">
        <title>Genome Sequence of Candidatus Nitrososphaera evergladensis from Group I.1b Enriched from Everglades Soil Reveals Novel Genomic Features of the Ammonia-Oxidizing Archaea.</title>
        <authorList>
            <person name="Zhalnina K.V."/>
            <person name="Dias R."/>
            <person name="Leonard M.T."/>
            <person name="Dorr de Quadros P."/>
            <person name="Camargo F.A."/>
            <person name="Drew J.C."/>
            <person name="Farmerie W.G."/>
            <person name="Daroub S.H."/>
            <person name="Triplett E.W."/>
        </authorList>
    </citation>
    <scope>NUCLEOTIDE SEQUENCE [LARGE SCALE GENOMIC DNA]</scope>
    <source>
        <strain evidence="2 3">SR1</strain>
    </source>
</reference>
<keyword evidence="2" id="KW-0378">Hydrolase</keyword>
<protein>
    <submittedName>
        <fullName evidence="2">Putative hydrolase or acyltransferase of alpha/beta superfamily</fullName>
    </submittedName>
</protein>
<dbReference type="KEGG" id="nev:NTE_01571"/>
<keyword evidence="2" id="KW-0808">Transferase</keyword>
<proteinExistence type="predicted"/>
<dbReference type="SUPFAM" id="SSF53474">
    <property type="entry name" value="alpha/beta-Hydrolases"/>
    <property type="match status" value="1"/>
</dbReference>
<name>A0A075MWI3_9ARCH</name>
<dbReference type="HOGENOM" id="CLU_020336_13_2_2"/>
<dbReference type="eggNOG" id="arCOG01653">
    <property type="taxonomic scope" value="Archaea"/>
</dbReference>